<evidence type="ECO:0000256" key="4">
    <source>
        <dbReference type="ARBA" id="ARBA00022598"/>
    </source>
</evidence>
<evidence type="ECO:0000256" key="2">
    <source>
        <dbReference type="ARBA" id="ARBA00013236"/>
    </source>
</evidence>
<dbReference type="PIRSF" id="PIRSF000484">
    <property type="entry name" value="NAPRT"/>
    <property type="match status" value="1"/>
</dbReference>
<name>A0A644TBM6_9ZZZZ</name>
<protein>
    <recommendedName>
        <fullName evidence="2">nicotinate phosphoribosyltransferase</fullName>
        <ecNumber evidence="2">6.3.4.21</ecNumber>
    </recommendedName>
</protein>
<dbReference type="PANTHER" id="PTHR43202">
    <property type="entry name" value="NICOTINATE-NUCLEOTIDE PYROPHOSPHORYLASE"/>
    <property type="match status" value="1"/>
</dbReference>
<sequence length="352" mass="39034">MKSRLSPDIFNIPVREIKNGLFSDIYFLHTREILKQDNYHPRVMMQIFQRQHALLCGIDEAIAIIKKCADNPENLVVKALHDGDEIRPWETVLTIEGDLADFSHLETVYLGVIARQTKIATNVRKIVKAASGKPVLFFPSRFDHYSVQQADGYAAHIGGVAGVSTPANGVSFGEKALGTIPHALIAAYNGDSLRATKAFDKYVDKSINRVALVDFDNDCVKTSLQIAREFKDKLWAVRLDTSDTVVDASVLPLMGRIKPTGVCPQLVHNVRAALDAEGFNHVKIMVSGGFNVERIVHFEKAHVPVDTYAVGASLFNSNINFTADVVMVDNKPCSKFGRQYLPNPRLETVDMK</sequence>
<feature type="domain" description="Quinolinate phosphoribosyl transferase N-terminal" evidence="7">
    <location>
        <begin position="24"/>
        <end position="115"/>
    </location>
</feature>
<dbReference type="InterPro" id="IPR037128">
    <property type="entry name" value="Quinolinate_PRibosylTase_N_sf"/>
</dbReference>
<dbReference type="InterPro" id="IPR053190">
    <property type="entry name" value="NAPRTase-like"/>
</dbReference>
<dbReference type="NCBIfam" id="NF005529">
    <property type="entry name" value="PRK07188.1"/>
    <property type="match status" value="1"/>
</dbReference>
<comment type="pathway">
    <text evidence="1">Cofactor biosynthesis; NAD(+) biosynthesis; nicotinate D-ribonucleotide from nicotinate: step 1/1.</text>
</comment>
<keyword evidence="3" id="KW-0597">Phosphoprotein</keyword>
<proteinExistence type="predicted"/>
<dbReference type="SUPFAM" id="SSF54675">
    <property type="entry name" value="Nicotinate/Quinolinate PRTase N-terminal domain-like"/>
    <property type="match status" value="1"/>
</dbReference>
<reference evidence="8" key="1">
    <citation type="submission" date="2019-08" db="EMBL/GenBank/DDBJ databases">
        <authorList>
            <person name="Kucharzyk K."/>
            <person name="Murdoch R.W."/>
            <person name="Higgins S."/>
            <person name="Loffler F."/>
        </authorList>
    </citation>
    <scope>NUCLEOTIDE SEQUENCE</scope>
</reference>
<dbReference type="SUPFAM" id="SSF51690">
    <property type="entry name" value="Nicotinate/Quinolinate PRTase C-terminal domain-like"/>
    <property type="match status" value="1"/>
</dbReference>
<dbReference type="InterPro" id="IPR007229">
    <property type="entry name" value="Nic_PRibTrfase-Fam"/>
</dbReference>
<dbReference type="InterPro" id="IPR013785">
    <property type="entry name" value="Aldolase_TIM"/>
</dbReference>
<keyword evidence="4" id="KW-0436">Ligase</keyword>
<evidence type="ECO:0000256" key="3">
    <source>
        <dbReference type="ARBA" id="ARBA00022553"/>
    </source>
</evidence>
<dbReference type="EC" id="6.3.4.21" evidence="2"/>
<dbReference type="GO" id="GO:0004516">
    <property type="term" value="F:nicotinate phosphoribosyltransferase activity"/>
    <property type="evidence" value="ECO:0007669"/>
    <property type="project" value="UniProtKB-EC"/>
</dbReference>
<dbReference type="Gene3D" id="3.20.20.70">
    <property type="entry name" value="Aldolase class I"/>
    <property type="match status" value="1"/>
</dbReference>
<organism evidence="8">
    <name type="scientific">bioreactor metagenome</name>
    <dbReference type="NCBI Taxonomy" id="1076179"/>
    <lineage>
        <taxon>unclassified sequences</taxon>
        <taxon>metagenomes</taxon>
        <taxon>ecological metagenomes</taxon>
    </lineage>
</organism>
<evidence type="ECO:0000256" key="6">
    <source>
        <dbReference type="ARBA" id="ARBA00048668"/>
    </source>
</evidence>
<evidence type="ECO:0000259" key="7">
    <source>
        <dbReference type="Pfam" id="PF02749"/>
    </source>
</evidence>
<dbReference type="InterPro" id="IPR036068">
    <property type="entry name" value="Nicotinate_pribotase-like_C"/>
</dbReference>
<dbReference type="Pfam" id="PF02749">
    <property type="entry name" value="QRPTase_N"/>
    <property type="match status" value="1"/>
</dbReference>
<dbReference type="UniPathway" id="UPA00253">
    <property type="reaction ID" value="UER00457"/>
</dbReference>
<dbReference type="NCBIfam" id="NF006415">
    <property type="entry name" value="PRK08662.1"/>
    <property type="match status" value="1"/>
</dbReference>
<dbReference type="InterPro" id="IPR022412">
    <property type="entry name" value="Quinolinate_PRibosylTrfase_N"/>
</dbReference>
<dbReference type="GO" id="GO:0016763">
    <property type="term" value="F:pentosyltransferase activity"/>
    <property type="evidence" value="ECO:0007669"/>
    <property type="project" value="InterPro"/>
</dbReference>
<dbReference type="GO" id="GO:0009435">
    <property type="term" value="P:NAD+ biosynthetic process"/>
    <property type="evidence" value="ECO:0007669"/>
    <property type="project" value="UniProtKB-UniPathway"/>
</dbReference>
<dbReference type="EMBL" id="VSSQ01000021">
    <property type="protein sequence ID" value="MPL63291.1"/>
    <property type="molecule type" value="Genomic_DNA"/>
</dbReference>
<accession>A0A644TBM6</accession>
<dbReference type="Gene3D" id="3.90.1170.20">
    <property type="entry name" value="Quinolinate phosphoribosyl transferase, N-terminal domain"/>
    <property type="match status" value="1"/>
</dbReference>
<comment type="catalytic activity">
    <reaction evidence="6">
        <text>5-phospho-alpha-D-ribose 1-diphosphate + nicotinate + ATP + H2O = nicotinate beta-D-ribonucleotide + ADP + phosphate + diphosphate</text>
        <dbReference type="Rhea" id="RHEA:36163"/>
        <dbReference type="ChEBI" id="CHEBI:15377"/>
        <dbReference type="ChEBI" id="CHEBI:30616"/>
        <dbReference type="ChEBI" id="CHEBI:32544"/>
        <dbReference type="ChEBI" id="CHEBI:33019"/>
        <dbReference type="ChEBI" id="CHEBI:43474"/>
        <dbReference type="ChEBI" id="CHEBI:57502"/>
        <dbReference type="ChEBI" id="CHEBI:58017"/>
        <dbReference type="ChEBI" id="CHEBI:456216"/>
        <dbReference type="EC" id="6.3.4.21"/>
    </reaction>
</comment>
<dbReference type="PANTHER" id="PTHR43202:SF1">
    <property type="entry name" value="NICOTINATE PHOSPHORIBOSYLTRANSFERASE"/>
    <property type="match status" value="1"/>
</dbReference>
<dbReference type="AlphaFoldDB" id="A0A644TBM6"/>
<evidence type="ECO:0000256" key="5">
    <source>
        <dbReference type="ARBA" id="ARBA00022642"/>
    </source>
</evidence>
<keyword evidence="5" id="KW-0662">Pyridine nucleotide biosynthesis</keyword>
<gene>
    <name evidence="8" type="ORF">SDC9_08913</name>
</gene>
<comment type="caution">
    <text evidence="8">The sequence shown here is derived from an EMBL/GenBank/DDBJ whole genome shotgun (WGS) entry which is preliminary data.</text>
</comment>
<evidence type="ECO:0000313" key="8">
    <source>
        <dbReference type="EMBL" id="MPL63291.1"/>
    </source>
</evidence>
<evidence type="ECO:0000256" key="1">
    <source>
        <dbReference type="ARBA" id="ARBA00004952"/>
    </source>
</evidence>